<comment type="similarity">
    <text evidence="2">Belongs to the PEPCase type 1 family.</text>
</comment>
<dbReference type="EMBL" id="CAFBOD010000016">
    <property type="protein sequence ID" value="CAB4982312.1"/>
    <property type="molecule type" value="Genomic_DNA"/>
</dbReference>
<dbReference type="NCBIfam" id="NF000584">
    <property type="entry name" value="PRK00009.1"/>
    <property type="match status" value="1"/>
</dbReference>
<evidence type="ECO:0000256" key="5">
    <source>
        <dbReference type="ARBA" id="ARBA00023239"/>
    </source>
</evidence>
<protein>
    <recommendedName>
        <fullName evidence="3">phosphoenolpyruvate carboxylase</fullName>
        <ecNumber evidence="3">4.1.1.31</ecNumber>
    </recommendedName>
</protein>
<evidence type="ECO:0000256" key="1">
    <source>
        <dbReference type="ARBA" id="ARBA00001946"/>
    </source>
</evidence>
<dbReference type="PRINTS" id="PR00150">
    <property type="entry name" value="PEPCARBXLASE"/>
</dbReference>
<dbReference type="Gene3D" id="1.20.1440.90">
    <property type="entry name" value="Phosphoenolpyruvate/pyruvate domain"/>
    <property type="match status" value="1"/>
</dbReference>
<reference evidence="12" key="1">
    <citation type="submission" date="2020-05" db="EMBL/GenBank/DDBJ databases">
        <authorList>
            <person name="Chiriac C."/>
            <person name="Salcher M."/>
            <person name="Ghai R."/>
            <person name="Kavagutti S V."/>
        </authorList>
    </citation>
    <scope>NUCLEOTIDE SEQUENCE</scope>
</reference>
<dbReference type="InterPro" id="IPR018129">
    <property type="entry name" value="PEP_COase_Lys_AS"/>
</dbReference>
<keyword evidence="6" id="KW-0120">Carbon dioxide fixation</keyword>
<dbReference type="InterPro" id="IPR015813">
    <property type="entry name" value="Pyrv/PenolPyrv_kinase-like_dom"/>
</dbReference>
<evidence type="ECO:0000256" key="6">
    <source>
        <dbReference type="ARBA" id="ARBA00023300"/>
    </source>
</evidence>
<gene>
    <name evidence="8" type="ORF">UFOPK2655_01016</name>
    <name evidence="9" type="ORF">UFOPK3077_01162</name>
    <name evidence="10" type="ORF">UFOPK3667_01092</name>
    <name evidence="11" type="ORF">UFOPK3903_01247</name>
    <name evidence="12" type="ORF">UFOPK4444_00202</name>
</gene>
<evidence type="ECO:0000313" key="11">
    <source>
        <dbReference type="EMBL" id="CAB4982312.1"/>
    </source>
</evidence>
<evidence type="ECO:0000256" key="2">
    <source>
        <dbReference type="ARBA" id="ARBA00008346"/>
    </source>
</evidence>
<evidence type="ECO:0000256" key="3">
    <source>
        <dbReference type="ARBA" id="ARBA00012305"/>
    </source>
</evidence>
<organism evidence="12">
    <name type="scientific">freshwater metagenome</name>
    <dbReference type="NCBI Taxonomy" id="449393"/>
    <lineage>
        <taxon>unclassified sequences</taxon>
        <taxon>metagenomes</taxon>
        <taxon>ecological metagenomes</taxon>
    </lineage>
</organism>
<dbReference type="PANTHER" id="PTHR30523">
    <property type="entry name" value="PHOSPHOENOLPYRUVATE CARBOXYLASE"/>
    <property type="match status" value="1"/>
</dbReference>
<dbReference type="Pfam" id="PF00311">
    <property type="entry name" value="PEPcase"/>
    <property type="match status" value="1"/>
</dbReference>
<dbReference type="GO" id="GO:0015977">
    <property type="term" value="P:carbon fixation"/>
    <property type="evidence" value="ECO:0007669"/>
    <property type="project" value="UniProtKB-KW"/>
</dbReference>
<evidence type="ECO:0000256" key="4">
    <source>
        <dbReference type="ARBA" id="ARBA00022842"/>
    </source>
</evidence>
<dbReference type="GO" id="GO:0008964">
    <property type="term" value="F:phosphoenolpyruvate carboxylase activity"/>
    <property type="evidence" value="ECO:0007669"/>
    <property type="project" value="UniProtKB-EC"/>
</dbReference>
<dbReference type="HAMAP" id="MF_00595">
    <property type="entry name" value="PEPcase_type1"/>
    <property type="match status" value="1"/>
</dbReference>
<dbReference type="PROSITE" id="PS00393">
    <property type="entry name" value="PEPCASE_2"/>
    <property type="match status" value="1"/>
</dbReference>
<dbReference type="EC" id="4.1.1.31" evidence="3"/>
<keyword evidence="4" id="KW-0460">Magnesium</keyword>
<dbReference type="AlphaFoldDB" id="A0A6J7W4X3"/>
<proteinExistence type="inferred from homology"/>
<dbReference type="GO" id="GO:0006099">
    <property type="term" value="P:tricarboxylic acid cycle"/>
    <property type="evidence" value="ECO:0007669"/>
    <property type="project" value="InterPro"/>
</dbReference>
<dbReference type="EMBL" id="CAEZYE010000057">
    <property type="protein sequence ID" value="CAB4715900.1"/>
    <property type="molecule type" value="Genomic_DNA"/>
</dbReference>
<comment type="catalytic activity">
    <reaction evidence="7">
        <text>oxaloacetate + phosphate = phosphoenolpyruvate + hydrogencarbonate</text>
        <dbReference type="Rhea" id="RHEA:28370"/>
        <dbReference type="ChEBI" id="CHEBI:16452"/>
        <dbReference type="ChEBI" id="CHEBI:17544"/>
        <dbReference type="ChEBI" id="CHEBI:43474"/>
        <dbReference type="ChEBI" id="CHEBI:58702"/>
        <dbReference type="EC" id="4.1.1.31"/>
    </reaction>
</comment>
<keyword evidence="5" id="KW-0456">Lyase</keyword>
<evidence type="ECO:0000313" key="8">
    <source>
        <dbReference type="EMBL" id="CAB4715900.1"/>
    </source>
</evidence>
<dbReference type="GO" id="GO:0005829">
    <property type="term" value="C:cytosol"/>
    <property type="evidence" value="ECO:0007669"/>
    <property type="project" value="TreeGrafter"/>
</dbReference>
<evidence type="ECO:0000256" key="7">
    <source>
        <dbReference type="ARBA" id="ARBA00048995"/>
    </source>
</evidence>
<dbReference type="InterPro" id="IPR021135">
    <property type="entry name" value="PEP_COase"/>
</dbReference>
<dbReference type="SUPFAM" id="SSF51621">
    <property type="entry name" value="Phosphoenolpyruvate/pyruvate domain"/>
    <property type="match status" value="1"/>
</dbReference>
<dbReference type="EMBL" id="CAFBMU010000013">
    <property type="protein sequence ID" value="CAB4927411.1"/>
    <property type="molecule type" value="Genomic_DNA"/>
</dbReference>
<evidence type="ECO:0000313" key="10">
    <source>
        <dbReference type="EMBL" id="CAB4927411.1"/>
    </source>
</evidence>
<dbReference type="EMBL" id="CAFBRZ010000007">
    <property type="protein sequence ID" value="CAB5143243.1"/>
    <property type="molecule type" value="Genomic_DNA"/>
</dbReference>
<dbReference type="EMBL" id="CAFAAS010000014">
    <property type="protein sequence ID" value="CAB4810493.1"/>
    <property type="molecule type" value="Genomic_DNA"/>
</dbReference>
<evidence type="ECO:0000313" key="12">
    <source>
        <dbReference type="EMBL" id="CAB5143243.1"/>
    </source>
</evidence>
<dbReference type="PROSITE" id="PS00781">
    <property type="entry name" value="PEPCASE_1"/>
    <property type="match status" value="1"/>
</dbReference>
<dbReference type="InterPro" id="IPR022805">
    <property type="entry name" value="PEP_COase_bac/pln-type"/>
</dbReference>
<accession>A0A6J7W4X3</accession>
<dbReference type="PANTHER" id="PTHR30523:SF6">
    <property type="entry name" value="PHOSPHOENOLPYRUVATE CARBOXYLASE"/>
    <property type="match status" value="1"/>
</dbReference>
<dbReference type="InterPro" id="IPR033129">
    <property type="entry name" value="PEPCASE_His_AS"/>
</dbReference>
<comment type="cofactor">
    <cofactor evidence="1">
        <name>Mg(2+)</name>
        <dbReference type="ChEBI" id="CHEBI:18420"/>
    </cofactor>
</comment>
<name>A0A6J7W4X3_9ZZZZ</name>
<evidence type="ECO:0000313" key="9">
    <source>
        <dbReference type="EMBL" id="CAB4810493.1"/>
    </source>
</evidence>
<sequence length="904" mass="99528">MNTRSSGVAADDAELRSDVRRLGDLLGQTLVRQEGPELLALVEKVRKAVREGNDVELLETLSVEDSVQLVRAFSTYFNLANIAEQVHRARILANARAEGGSWLARAVDKIEAALKAQTPGHELSIEEISKWINEMSVRPVFTAHPTEAARRSVLSKMGSVADLLDDSRNPSQGERLAETIDLLWQTDELRVGQPEPLDEAMNALYYLDDLFRQTVPEVLNDFAHQLKRIGVEVPVTARPLSFGSWIGGDRDGNPNVTAQVTTDAMVLQVGHAIRVTIAAMDALRQMLSISTRIIGATPELTASVEADLQHITEFEPRFLRLNAQEPYRLKATAIVHRLALTRDRHAKGASHIEHRDYADSAELIKDLTLMRDSLFAHKGELIATGLLERTIRTVAAFGITHATMDIREHSDAHHHVLSQATGVANYIEKTHEEKFEILTALLATDTNLNVTGLDAQGQKTLDTFFAIADLIDRFGSQAIETYIVSMTKGADDLIAAVVIAQQAGLVNLHNKKARIGFAPLLETVAELRSAGEILEKLLSNAAYRNVVALRGDVQEVMLGYSDSNKDAGIATSQWEIHRAQRRLRDIAMKFGVTLRLFHGRGGSVGRGGGPTYEALIALPWGSVDGQIKMTEQGEVISDKYSLASLARENVELTLAASLEATILNRGPRQSIEDLASWNECMQLVSDRSFTSYRALVDHPDLPAYFYASTPVEHLGNLFLGSRPSRRPDAASGLASLRAIPWVFGWTQSRQIVPGWFGVGTGLKAAREAGKGEVLATMLHEWHFFNTFISNVEMTLAKTDLVLARRYVDVLVPKELHHFLDEIQAEFDLTVAEILTLTGKDSLLGDQEILARTLQVRDAYLSPIHLLQINLLKRVRDAGNSADPVLQRALLLTINGVAAGLRNTG</sequence>